<comment type="caution">
    <text evidence="2">The sequence shown here is derived from an EMBL/GenBank/DDBJ whole genome shotgun (WGS) entry which is preliminary data.</text>
</comment>
<organism evidence="2 3">
    <name type="scientific">Scandinavium goeteborgense</name>
    <dbReference type="NCBI Taxonomy" id="1851514"/>
    <lineage>
        <taxon>Bacteria</taxon>
        <taxon>Pseudomonadati</taxon>
        <taxon>Pseudomonadota</taxon>
        <taxon>Gammaproteobacteria</taxon>
        <taxon>Enterobacterales</taxon>
        <taxon>Enterobacteriaceae</taxon>
        <taxon>Scandinavium</taxon>
    </lineage>
</organism>
<dbReference type="RefSeq" id="WP_133462487.1">
    <property type="nucleotide sequence ID" value="NZ_SNVX01000028.1"/>
</dbReference>
<feature type="transmembrane region" description="Helical" evidence="1">
    <location>
        <begin position="61"/>
        <end position="81"/>
    </location>
</feature>
<name>A0A4V3BLT8_SCAGO</name>
<dbReference type="Proteomes" id="UP000295530">
    <property type="component" value="Unassembled WGS sequence"/>
</dbReference>
<evidence type="ECO:0000313" key="2">
    <source>
        <dbReference type="EMBL" id="TDN48092.1"/>
    </source>
</evidence>
<dbReference type="EMBL" id="SNVX01000028">
    <property type="protein sequence ID" value="TDN48092.1"/>
    <property type="molecule type" value="Genomic_DNA"/>
</dbReference>
<accession>A0A4V3BLT8</accession>
<gene>
    <name evidence="2" type="ORF">EC847_12843</name>
</gene>
<feature type="transmembrane region" description="Helical" evidence="1">
    <location>
        <begin position="21"/>
        <end position="41"/>
    </location>
</feature>
<keyword evidence="1" id="KW-0812">Transmembrane</keyword>
<protein>
    <submittedName>
        <fullName evidence="2">Uncharacterized protein</fullName>
    </submittedName>
</protein>
<proteinExistence type="predicted"/>
<keyword evidence="1" id="KW-1133">Transmembrane helix</keyword>
<evidence type="ECO:0000313" key="3">
    <source>
        <dbReference type="Proteomes" id="UP000295530"/>
    </source>
</evidence>
<sequence>MLKELFELGHAIDKNEKRKPFGEAIISASSWFFIAIMLTYITRYVSEDSIGFASFLMPQFFAVLLYITFSIGFITRLIYIFKHQR</sequence>
<reference evidence="2 3" key="1">
    <citation type="submission" date="2019-03" db="EMBL/GenBank/DDBJ databases">
        <title>Genomic analyses of the natural microbiome of Caenorhabditis elegans.</title>
        <authorList>
            <person name="Samuel B."/>
        </authorList>
    </citation>
    <scope>NUCLEOTIDE SEQUENCE [LARGE SCALE GENOMIC DNA]</scope>
    <source>
        <strain evidence="2 3">BIGb0156</strain>
    </source>
</reference>
<keyword evidence="3" id="KW-1185">Reference proteome</keyword>
<dbReference type="AlphaFoldDB" id="A0A4V3BLT8"/>
<keyword evidence="1" id="KW-0472">Membrane</keyword>
<evidence type="ECO:0000256" key="1">
    <source>
        <dbReference type="SAM" id="Phobius"/>
    </source>
</evidence>